<reference evidence="1 2" key="1">
    <citation type="submission" date="2018-10" db="EMBL/GenBank/DDBJ databases">
        <authorList>
            <person name="Chen X."/>
        </authorList>
    </citation>
    <scope>NUCLEOTIDE SEQUENCE [LARGE SCALE GENOMIC DNA]</scope>
    <source>
        <strain evidence="1 2">YIM 102668</strain>
    </source>
</reference>
<sequence length="105" mass="12354">MKQNTKQRILVFFSSIILLLPITNALHFVLVDHTVNQDAGIIKVSHQCDDFILNQTYTIHDFTLEIEQPIWLDFYYHFNVNYLKNYQSKFLVDINNKGPPNSILI</sequence>
<dbReference type="Proteomes" id="UP000275348">
    <property type="component" value="Unassembled WGS sequence"/>
</dbReference>
<gene>
    <name evidence="1" type="ORF">EAH69_05785</name>
</gene>
<organism evidence="1 2">
    <name type="scientific">Faecalibacter macacae</name>
    <dbReference type="NCBI Taxonomy" id="1859289"/>
    <lineage>
        <taxon>Bacteria</taxon>
        <taxon>Pseudomonadati</taxon>
        <taxon>Bacteroidota</taxon>
        <taxon>Flavobacteriia</taxon>
        <taxon>Flavobacteriales</taxon>
        <taxon>Weeksellaceae</taxon>
        <taxon>Faecalibacter</taxon>
    </lineage>
</organism>
<dbReference type="AlphaFoldDB" id="A0A3L9MH52"/>
<dbReference type="EMBL" id="RDOJ01000006">
    <property type="protein sequence ID" value="RLZ10654.1"/>
    <property type="molecule type" value="Genomic_DNA"/>
</dbReference>
<evidence type="ECO:0000313" key="2">
    <source>
        <dbReference type="Proteomes" id="UP000275348"/>
    </source>
</evidence>
<comment type="caution">
    <text evidence="1">The sequence shown here is derived from an EMBL/GenBank/DDBJ whole genome shotgun (WGS) entry which is preliminary data.</text>
</comment>
<keyword evidence="2" id="KW-1185">Reference proteome</keyword>
<accession>A0A3L9MH52</accession>
<protein>
    <submittedName>
        <fullName evidence="1">Uncharacterized protein</fullName>
    </submittedName>
</protein>
<dbReference type="RefSeq" id="WP_121934239.1">
    <property type="nucleotide sequence ID" value="NZ_RDOJ01000006.1"/>
</dbReference>
<proteinExistence type="predicted"/>
<evidence type="ECO:0000313" key="1">
    <source>
        <dbReference type="EMBL" id="RLZ10654.1"/>
    </source>
</evidence>
<name>A0A3L9MH52_9FLAO</name>